<dbReference type="AlphaFoldDB" id="A0A7S4RRV2"/>
<evidence type="ECO:0000256" key="1">
    <source>
        <dbReference type="SAM" id="SignalP"/>
    </source>
</evidence>
<evidence type="ECO:0000313" key="2">
    <source>
        <dbReference type="EMBL" id="CAE4622251.1"/>
    </source>
</evidence>
<keyword evidence="1" id="KW-0732">Signal</keyword>
<sequence>MKDFLLMKDVLLFVWTCGAVARRLSGSGSSRTTSTDVGGAQHALTIALNARQAAAEKSWELRICNAYAFESGLDAFHSPLPAVSAAGPRPGPTRLTHDSGPLPYKHCADFSRVEGLGDGSVLSFRLSGGLPIGAFRVDGLPSQGTLLQIVAFRYDTSSTAAGFSSHVFGEGSGPEVALVDAYRGSASSGLAMRSTASRWQDLRFGRAVGLKPGWYEWALTGDHTRSFHGGEVVGFRMSSRGRYTAMRVGVDASNGPRYQEELVLFPTSWITVYSQADRAAGGPMTALLLSLGLSTLLQQGGVPAVGRSTAQ</sequence>
<feature type="signal peptide" evidence="1">
    <location>
        <begin position="1"/>
        <end position="21"/>
    </location>
</feature>
<protein>
    <submittedName>
        <fullName evidence="2">Uncharacterized protein</fullName>
    </submittedName>
</protein>
<proteinExistence type="predicted"/>
<organism evidence="2">
    <name type="scientific">Alexandrium monilatum</name>
    <dbReference type="NCBI Taxonomy" id="311494"/>
    <lineage>
        <taxon>Eukaryota</taxon>
        <taxon>Sar</taxon>
        <taxon>Alveolata</taxon>
        <taxon>Dinophyceae</taxon>
        <taxon>Gonyaulacales</taxon>
        <taxon>Pyrocystaceae</taxon>
        <taxon>Alexandrium</taxon>
    </lineage>
</organism>
<reference evidence="2" key="1">
    <citation type="submission" date="2021-01" db="EMBL/GenBank/DDBJ databases">
        <authorList>
            <person name="Corre E."/>
            <person name="Pelletier E."/>
            <person name="Niang G."/>
            <person name="Scheremetjew M."/>
            <person name="Finn R."/>
            <person name="Kale V."/>
            <person name="Holt S."/>
            <person name="Cochrane G."/>
            <person name="Meng A."/>
            <person name="Brown T."/>
            <person name="Cohen L."/>
        </authorList>
    </citation>
    <scope>NUCLEOTIDE SEQUENCE</scope>
    <source>
        <strain evidence="2">CCMP3105</strain>
    </source>
</reference>
<gene>
    <name evidence="2" type="ORF">AMON00008_LOCUS39162</name>
</gene>
<accession>A0A7S4RRV2</accession>
<feature type="chain" id="PRO_5030616308" evidence="1">
    <location>
        <begin position="22"/>
        <end position="311"/>
    </location>
</feature>
<dbReference type="EMBL" id="HBNR01055700">
    <property type="protein sequence ID" value="CAE4622251.1"/>
    <property type="molecule type" value="Transcribed_RNA"/>
</dbReference>
<name>A0A7S4RRV2_9DINO</name>